<feature type="domain" description="CYTH" evidence="1">
    <location>
        <begin position="2"/>
        <end position="147"/>
    </location>
</feature>
<accession>A0ABP9UT31</accession>
<dbReference type="PANTHER" id="PTHR40114">
    <property type="entry name" value="SLR0698 PROTEIN"/>
    <property type="match status" value="1"/>
</dbReference>
<proteinExistence type="predicted"/>
<dbReference type="InterPro" id="IPR012042">
    <property type="entry name" value="NeuTTM/CthTTM-like"/>
</dbReference>
<evidence type="ECO:0000259" key="1">
    <source>
        <dbReference type="PROSITE" id="PS51707"/>
    </source>
</evidence>
<protein>
    <submittedName>
        <fullName evidence="2">Inorganic triphosphatase</fullName>
    </submittedName>
</protein>
<dbReference type="Proteomes" id="UP001476282">
    <property type="component" value="Unassembled WGS sequence"/>
</dbReference>
<keyword evidence="3" id="KW-1185">Reference proteome</keyword>
<dbReference type="SUPFAM" id="SSF55154">
    <property type="entry name" value="CYTH-like phosphatases"/>
    <property type="match status" value="1"/>
</dbReference>
<dbReference type="CDD" id="cd07891">
    <property type="entry name" value="CYTH-like_CthTTM-like_1"/>
    <property type="match status" value="1"/>
</dbReference>
<evidence type="ECO:0000313" key="2">
    <source>
        <dbReference type="EMBL" id="GAA5483872.1"/>
    </source>
</evidence>
<dbReference type="PANTHER" id="PTHR40114:SF1">
    <property type="entry name" value="SLR0698 PROTEIN"/>
    <property type="match status" value="1"/>
</dbReference>
<dbReference type="Pfam" id="PF01928">
    <property type="entry name" value="CYTH"/>
    <property type="match status" value="1"/>
</dbReference>
<dbReference type="Gene3D" id="2.40.320.10">
    <property type="entry name" value="Hypothetical Protein Pfu-838710-001"/>
    <property type="match status" value="1"/>
</dbReference>
<dbReference type="EMBL" id="BAABRI010000018">
    <property type="protein sequence ID" value="GAA5483872.1"/>
    <property type="molecule type" value="Genomic_DNA"/>
</dbReference>
<dbReference type="RefSeq" id="WP_353567977.1">
    <property type="nucleotide sequence ID" value="NZ_BAABRI010000018.1"/>
</dbReference>
<sequence>MGREIERKFRVAGDGWRQGEGVLFRQGYLCTDQDRTVRVRLEGERGVITIKGRTEGLSRAEFEYEVPASEAEEMLEKLCLHPLIEKRRRRIDHAGRIWEVDEFSGENEGLVVAEVELDEEDEAIDLPPWVGEEVSDDPRYYNANLVKHPYGTWGLG</sequence>
<gene>
    <name evidence="2" type="ORF">Hsar01_03106</name>
</gene>
<name>A0ABP9UT31_9BACT</name>
<dbReference type="PIRSF" id="PIRSF016487">
    <property type="entry name" value="CYTH_UCP016487"/>
    <property type="match status" value="1"/>
</dbReference>
<dbReference type="InterPro" id="IPR033469">
    <property type="entry name" value="CYTH-like_dom_sf"/>
</dbReference>
<dbReference type="InterPro" id="IPR023577">
    <property type="entry name" value="CYTH_domain"/>
</dbReference>
<reference evidence="2 3" key="1">
    <citation type="submission" date="2024-02" db="EMBL/GenBank/DDBJ databases">
        <title>Haloferula sargassicola NBRC 104335.</title>
        <authorList>
            <person name="Ichikawa N."/>
            <person name="Katano-Makiyama Y."/>
            <person name="Hidaka K."/>
        </authorList>
    </citation>
    <scope>NUCLEOTIDE SEQUENCE [LARGE SCALE GENOMIC DNA]</scope>
    <source>
        <strain evidence="2 3">NBRC 104335</strain>
    </source>
</reference>
<dbReference type="PROSITE" id="PS51707">
    <property type="entry name" value="CYTH"/>
    <property type="match status" value="1"/>
</dbReference>
<comment type="caution">
    <text evidence="2">The sequence shown here is derived from an EMBL/GenBank/DDBJ whole genome shotgun (WGS) entry which is preliminary data.</text>
</comment>
<dbReference type="SMART" id="SM01118">
    <property type="entry name" value="CYTH"/>
    <property type="match status" value="1"/>
</dbReference>
<organism evidence="2 3">
    <name type="scientific">Haloferula sargassicola</name>
    <dbReference type="NCBI Taxonomy" id="490096"/>
    <lineage>
        <taxon>Bacteria</taxon>
        <taxon>Pseudomonadati</taxon>
        <taxon>Verrucomicrobiota</taxon>
        <taxon>Verrucomicrobiia</taxon>
        <taxon>Verrucomicrobiales</taxon>
        <taxon>Verrucomicrobiaceae</taxon>
        <taxon>Haloferula</taxon>
    </lineage>
</organism>
<evidence type="ECO:0000313" key="3">
    <source>
        <dbReference type="Proteomes" id="UP001476282"/>
    </source>
</evidence>